<protein>
    <submittedName>
        <fullName evidence="3">19848_t:CDS:1</fullName>
    </submittedName>
</protein>
<dbReference type="EMBL" id="CAJVQA010004170">
    <property type="protein sequence ID" value="CAG8593081.1"/>
    <property type="molecule type" value="Genomic_DNA"/>
</dbReference>
<keyword evidence="4" id="KW-1185">Reference proteome</keyword>
<keyword evidence="1" id="KW-1133">Transmembrane helix</keyword>
<accession>A0A9N9GCN3</accession>
<keyword evidence="1" id="KW-0812">Transmembrane</keyword>
<dbReference type="Gene3D" id="2.120.10.80">
    <property type="entry name" value="Kelch-type beta propeller"/>
    <property type="match status" value="1"/>
</dbReference>
<evidence type="ECO:0000313" key="4">
    <source>
        <dbReference type="Proteomes" id="UP000789759"/>
    </source>
</evidence>
<dbReference type="AlphaFoldDB" id="A0A9N9GCN3"/>
<sequence>MPFVISSILWVALDTTNAINVCDMSCIVEPSMGLLLVIGGSMVAIRNYKGFQVYNFNSNVWNDWNEYKILIGYPKEIGIRIFQPRSILIELGIVLIWGGKRYNSTSHVIYRLNMKVMPWKWEPISYNMMTVLNSVGIARSRERVFIFGDIEKLHTVNPIQEEGLLMDLLYIYNITESQILLPGYQLSFAFTHSVTDGYRAAGVQPPGSDVVLIYGGVTYQNSSLPQTGNTSDMMLVYNMILRLWMDTVNLVTDVSTNNFAFLAESYLSTLNPLNPSITNCTSNPQHLYWPIEAIIIALILGTIIIGCIIVIIYLIKRQTL</sequence>
<reference evidence="3" key="1">
    <citation type="submission" date="2021-06" db="EMBL/GenBank/DDBJ databases">
        <authorList>
            <person name="Kallberg Y."/>
            <person name="Tangrot J."/>
            <person name="Rosling A."/>
        </authorList>
    </citation>
    <scope>NUCLEOTIDE SEQUENCE</scope>
    <source>
        <strain evidence="3">FL966</strain>
    </source>
</reference>
<comment type="caution">
    <text evidence="3">The sequence shown here is derived from an EMBL/GenBank/DDBJ whole genome shotgun (WGS) entry which is preliminary data.</text>
</comment>
<feature type="signal peptide" evidence="2">
    <location>
        <begin position="1"/>
        <end position="18"/>
    </location>
</feature>
<name>A0A9N9GCN3_9GLOM</name>
<evidence type="ECO:0000313" key="3">
    <source>
        <dbReference type="EMBL" id="CAG8593081.1"/>
    </source>
</evidence>
<feature type="transmembrane region" description="Helical" evidence="1">
    <location>
        <begin position="287"/>
        <end position="315"/>
    </location>
</feature>
<dbReference type="SUPFAM" id="SSF117281">
    <property type="entry name" value="Kelch motif"/>
    <property type="match status" value="1"/>
</dbReference>
<keyword evidence="1" id="KW-0472">Membrane</keyword>
<keyword evidence="2" id="KW-0732">Signal</keyword>
<evidence type="ECO:0000256" key="2">
    <source>
        <dbReference type="SAM" id="SignalP"/>
    </source>
</evidence>
<dbReference type="InterPro" id="IPR015915">
    <property type="entry name" value="Kelch-typ_b-propeller"/>
</dbReference>
<gene>
    <name evidence="3" type="ORF">CPELLU_LOCUS6632</name>
</gene>
<feature type="chain" id="PRO_5040162896" evidence="2">
    <location>
        <begin position="19"/>
        <end position="320"/>
    </location>
</feature>
<dbReference type="Proteomes" id="UP000789759">
    <property type="component" value="Unassembled WGS sequence"/>
</dbReference>
<evidence type="ECO:0000256" key="1">
    <source>
        <dbReference type="SAM" id="Phobius"/>
    </source>
</evidence>
<dbReference type="OrthoDB" id="2433051at2759"/>
<proteinExistence type="predicted"/>
<organism evidence="3 4">
    <name type="scientific">Cetraspora pellucida</name>
    <dbReference type="NCBI Taxonomy" id="1433469"/>
    <lineage>
        <taxon>Eukaryota</taxon>
        <taxon>Fungi</taxon>
        <taxon>Fungi incertae sedis</taxon>
        <taxon>Mucoromycota</taxon>
        <taxon>Glomeromycotina</taxon>
        <taxon>Glomeromycetes</taxon>
        <taxon>Diversisporales</taxon>
        <taxon>Gigasporaceae</taxon>
        <taxon>Cetraspora</taxon>
    </lineage>
</organism>